<proteinExistence type="predicted"/>
<sequence length="95" mass="11465">MFGPKSPEVLIFYKTKTWWENLKKIHLPEERCHLSGEELIELVKINQLLEIEIRNIHLLKKLPLKKMIDFQKLKKAFFRENPYSYGIPIKKNNED</sequence>
<dbReference type="Proteomes" id="UP000324831">
    <property type="component" value="Unassembled WGS sequence"/>
</dbReference>
<evidence type="ECO:0000313" key="1">
    <source>
        <dbReference type="EMBL" id="GCE63349.1"/>
    </source>
</evidence>
<dbReference type="EMBL" id="BIMN01000001">
    <property type="protein sequence ID" value="GCE63349.1"/>
    <property type="molecule type" value="Genomic_DNA"/>
</dbReference>
<name>A0A478FSB5_9MOLU</name>
<dbReference type="AlphaFoldDB" id="A0A478FSB5"/>
<gene>
    <name evidence="1" type="ORF">MHSWG343_03380</name>
</gene>
<organism evidence="1 2">
    <name type="scientific">Candidatus Mycoplasma haematohominis</name>
    <dbReference type="NCBI Taxonomy" id="1494318"/>
    <lineage>
        <taxon>Bacteria</taxon>
        <taxon>Bacillati</taxon>
        <taxon>Mycoplasmatota</taxon>
        <taxon>Mollicutes</taxon>
        <taxon>Mycoplasmataceae</taxon>
        <taxon>Mycoplasma</taxon>
    </lineage>
</organism>
<accession>A0A478FSB5</accession>
<reference evidence="1 2" key="1">
    <citation type="submission" date="2019-01" db="EMBL/GenBank/DDBJ databases">
        <title>Draft genome sequences of Candidatus Mycoplasma haemohominis SWG34-3 identified from a patient with pyrexia, anemia and liver dysfunction.</title>
        <authorList>
            <person name="Sekizuka T."/>
            <person name="Hattori N."/>
            <person name="Katano H."/>
            <person name="Takuma T."/>
            <person name="Ito T."/>
            <person name="Arai N."/>
            <person name="Yanai R."/>
            <person name="Ishii S."/>
            <person name="Miura Y."/>
            <person name="Tokunaga T."/>
            <person name="Watanabe H."/>
            <person name="Nomura N."/>
            <person name="Eguchi J."/>
            <person name="Arai T."/>
            <person name="Hasegawa H."/>
            <person name="Nakamaki T."/>
            <person name="Wakita T."/>
            <person name="Niki Y."/>
            <person name="Kuroda M."/>
        </authorList>
    </citation>
    <scope>NUCLEOTIDE SEQUENCE [LARGE SCALE GENOMIC DNA]</scope>
    <source>
        <strain evidence="1">SWG34-3</strain>
    </source>
</reference>
<comment type="caution">
    <text evidence="1">The sequence shown here is derived from an EMBL/GenBank/DDBJ whole genome shotgun (WGS) entry which is preliminary data.</text>
</comment>
<dbReference type="RefSeq" id="WP_216082936.1">
    <property type="nucleotide sequence ID" value="NZ_CACTIB010000008.1"/>
</dbReference>
<evidence type="ECO:0000313" key="2">
    <source>
        <dbReference type="Proteomes" id="UP000324831"/>
    </source>
</evidence>
<protein>
    <submittedName>
        <fullName evidence="1">Uncharacterized protein</fullName>
    </submittedName>
</protein>